<evidence type="ECO:0000313" key="2">
    <source>
        <dbReference type="EMBL" id="PIQ73025.1"/>
    </source>
</evidence>
<comment type="caution">
    <text evidence="2">The sequence shown here is derived from an EMBL/GenBank/DDBJ whole genome shotgun (WGS) entry which is preliminary data.</text>
</comment>
<proteinExistence type="predicted"/>
<protein>
    <submittedName>
        <fullName evidence="2">Uncharacterized protein</fullName>
    </submittedName>
</protein>
<organism evidence="2 3">
    <name type="scientific">Candidatus Roizmanbacteria bacterium CG11_big_fil_rev_8_21_14_0_20_36_8</name>
    <dbReference type="NCBI Taxonomy" id="1974856"/>
    <lineage>
        <taxon>Bacteria</taxon>
        <taxon>Candidatus Roizmaniibacteriota</taxon>
    </lineage>
</organism>
<evidence type="ECO:0000256" key="1">
    <source>
        <dbReference type="SAM" id="Phobius"/>
    </source>
</evidence>
<keyword evidence="1" id="KW-0812">Transmembrane</keyword>
<dbReference type="EMBL" id="PCVM01000112">
    <property type="protein sequence ID" value="PIQ73025.1"/>
    <property type="molecule type" value="Genomic_DNA"/>
</dbReference>
<evidence type="ECO:0000313" key="3">
    <source>
        <dbReference type="Proteomes" id="UP000231056"/>
    </source>
</evidence>
<keyword evidence="1" id="KW-1133">Transmembrane helix</keyword>
<keyword evidence="1" id="KW-0472">Membrane</keyword>
<gene>
    <name evidence="2" type="ORF">COV58_04690</name>
</gene>
<reference evidence="2 3" key="1">
    <citation type="submission" date="2017-09" db="EMBL/GenBank/DDBJ databases">
        <title>Depth-based differentiation of microbial function through sediment-hosted aquifers and enrichment of novel symbionts in the deep terrestrial subsurface.</title>
        <authorList>
            <person name="Probst A.J."/>
            <person name="Ladd B."/>
            <person name="Jarett J.K."/>
            <person name="Geller-Mcgrath D.E."/>
            <person name="Sieber C.M."/>
            <person name="Emerson J.B."/>
            <person name="Anantharaman K."/>
            <person name="Thomas B.C."/>
            <person name="Malmstrom R."/>
            <person name="Stieglmeier M."/>
            <person name="Klingl A."/>
            <person name="Woyke T."/>
            <person name="Ryan C.M."/>
            <person name="Banfield J.F."/>
        </authorList>
    </citation>
    <scope>NUCLEOTIDE SEQUENCE [LARGE SCALE GENOMIC DNA]</scope>
    <source>
        <strain evidence="2">CG11_big_fil_rev_8_21_14_0_20_36_8</strain>
    </source>
</reference>
<sequence length="145" mass="16155">MQSEKIIGYLFLFLGVLIMIFSSFQLIKVFTGTAEPVAIFSQPKKTMTNKALVDTGGQDQLKMIELIQKDPFSLLSDTNSSFNPFASIMENVVIYDVLNLLTHFVVMQFLLSLGFKFANIGVGLLRPINVTVSQKRIDSAIDNIT</sequence>
<accession>A0A2M6ITC3</accession>
<dbReference type="AlphaFoldDB" id="A0A2M6ITC3"/>
<name>A0A2M6ITC3_9BACT</name>
<feature type="transmembrane region" description="Helical" evidence="1">
    <location>
        <begin position="7"/>
        <end position="27"/>
    </location>
</feature>
<dbReference type="Proteomes" id="UP000231056">
    <property type="component" value="Unassembled WGS sequence"/>
</dbReference>